<evidence type="ECO:0000256" key="2">
    <source>
        <dbReference type="ARBA" id="ARBA00022679"/>
    </source>
</evidence>
<feature type="domain" description="Phospholipid/glycerol acyltransferase" evidence="4">
    <location>
        <begin position="28"/>
        <end position="140"/>
    </location>
</feature>
<dbReference type="EMBL" id="CP001678">
    <property type="protein sequence ID" value="ACT59987.1"/>
    <property type="molecule type" value="Genomic_DNA"/>
</dbReference>
<accession>C6XMS3</accession>
<protein>
    <submittedName>
        <fullName evidence="5">Phospholipid/glycerol acyltransferase</fullName>
    </submittedName>
</protein>
<dbReference type="eggNOG" id="COG0204">
    <property type="taxonomic scope" value="Bacteria"/>
</dbReference>
<keyword evidence="6" id="KW-1185">Reference proteome</keyword>
<gene>
    <name evidence="5" type="ordered locus">Hbal_2307</name>
</gene>
<proteinExistence type="predicted"/>
<evidence type="ECO:0000256" key="1">
    <source>
        <dbReference type="ARBA" id="ARBA00005189"/>
    </source>
</evidence>
<dbReference type="SMART" id="SM00563">
    <property type="entry name" value="PlsC"/>
    <property type="match status" value="1"/>
</dbReference>
<dbReference type="InterPro" id="IPR002123">
    <property type="entry name" value="Plipid/glycerol_acylTrfase"/>
</dbReference>
<reference evidence="6" key="1">
    <citation type="journal article" date="2011" name="J. Bacteriol.">
        <title>Genome sequences of eight morphologically diverse alphaproteobacteria.</title>
        <authorList>
            <consortium name="US DOE Joint Genome Institute"/>
            <person name="Brown P.J."/>
            <person name="Kysela D.T."/>
            <person name="Buechlein A."/>
            <person name="Hemmerich C."/>
            <person name="Brun Y.V."/>
        </authorList>
    </citation>
    <scope>NUCLEOTIDE SEQUENCE [LARGE SCALE GENOMIC DNA]</scope>
    <source>
        <strain evidence="6">ATCC 49814 / DSM 5838 / IFAM 1418</strain>
    </source>
</reference>
<name>C6XMS3_HIRBI</name>
<dbReference type="SUPFAM" id="SSF69593">
    <property type="entry name" value="Glycerol-3-phosphate (1)-acyltransferase"/>
    <property type="match status" value="1"/>
</dbReference>
<comment type="pathway">
    <text evidence="1">Lipid metabolism.</text>
</comment>
<organism evidence="5 6">
    <name type="scientific">Hirschia baltica (strain ATCC 49814 / DSM 5838 / IFAM 1418)</name>
    <dbReference type="NCBI Taxonomy" id="582402"/>
    <lineage>
        <taxon>Bacteria</taxon>
        <taxon>Pseudomonadati</taxon>
        <taxon>Pseudomonadota</taxon>
        <taxon>Alphaproteobacteria</taxon>
        <taxon>Hyphomonadales</taxon>
        <taxon>Hyphomonadaceae</taxon>
        <taxon>Hirschia</taxon>
    </lineage>
</organism>
<dbReference type="HOGENOM" id="CLU_099447_0_0_5"/>
<dbReference type="Pfam" id="PF01553">
    <property type="entry name" value="Acyltransferase"/>
    <property type="match status" value="1"/>
</dbReference>
<dbReference type="PANTHER" id="PTHR10434:SF9">
    <property type="entry name" value="PHOSPHOLIPID_GLYCEROL ACYLTRANSFERASE DOMAIN-CONTAINING PROTEIN"/>
    <property type="match status" value="1"/>
</dbReference>
<keyword evidence="3 5" id="KW-0012">Acyltransferase</keyword>
<evidence type="ECO:0000313" key="5">
    <source>
        <dbReference type="EMBL" id="ACT59987.1"/>
    </source>
</evidence>
<dbReference type="PANTHER" id="PTHR10434">
    <property type="entry name" value="1-ACYL-SN-GLYCEROL-3-PHOSPHATE ACYLTRANSFERASE"/>
    <property type="match status" value="1"/>
</dbReference>
<evidence type="ECO:0000259" key="4">
    <source>
        <dbReference type="SMART" id="SM00563"/>
    </source>
</evidence>
<dbReference type="GO" id="GO:0006654">
    <property type="term" value="P:phosphatidic acid biosynthetic process"/>
    <property type="evidence" value="ECO:0007669"/>
    <property type="project" value="TreeGrafter"/>
</dbReference>
<dbReference type="Proteomes" id="UP000002745">
    <property type="component" value="Chromosome"/>
</dbReference>
<dbReference type="GO" id="GO:0003841">
    <property type="term" value="F:1-acylglycerol-3-phosphate O-acyltransferase activity"/>
    <property type="evidence" value="ECO:0007669"/>
    <property type="project" value="TreeGrafter"/>
</dbReference>
<evidence type="ECO:0000313" key="6">
    <source>
        <dbReference type="Proteomes" id="UP000002745"/>
    </source>
</evidence>
<dbReference type="KEGG" id="hba:Hbal_2307"/>
<evidence type="ECO:0000256" key="3">
    <source>
        <dbReference type="ARBA" id="ARBA00023315"/>
    </source>
</evidence>
<sequence length="179" mass="20096">MTRWLGSMVLMILGWKITGQLPDEKKVVVIGVPHTSNLDFIVAMASMQSIGLKMSFMMKQEAFFFPFVNLFKWMGGVPIDRKNARNISEQMSEWFDANENVWLGITPEGTRSKVDGFKPGYLKIAYAAKVPVFVIGINGGTKEILLTKLWDLTGDLETDNQAIRAFCAENFVGIKPARQ</sequence>
<dbReference type="AlphaFoldDB" id="C6XMS3"/>
<keyword evidence="2 5" id="KW-0808">Transferase</keyword>